<reference evidence="2" key="1">
    <citation type="submission" date="2024-05" db="EMBL/GenBank/DDBJ databases">
        <title>Planctomycetes of the genus Singulisphaera possess chitinolytic capabilities.</title>
        <authorList>
            <person name="Ivanova A."/>
        </authorList>
    </citation>
    <scope>NUCLEOTIDE SEQUENCE</scope>
    <source>
        <strain evidence="2">Ch08T</strain>
    </source>
</reference>
<protein>
    <submittedName>
        <fullName evidence="2">Uncharacterized protein</fullName>
    </submittedName>
</protein>
<dbReference type="AlphaFoldDB" id="A0AAU7CBQ5"/>
<accession>A0AAU7CBQ5</accession>
<dbReference type="EMBL" id="CP155447">
    <property type="protein sequence ID" value="XBH02533.1"/>
    <property type="molecule type" value="Genomic_DNA"/>
</dbReference>
<sequence>MSEYQYYEFRAIDQPLNEEEMDKLRAISSRAEITATSFTNTYNYGDFRGDPEALVERYFDAFVHVTNWGTHQLMFRLPKGFLDVKVAALYGSEDTLSLKAKSDHVILDFTFDDESNDEWTEGESWMGSLITLRADLMRGDLRALYLGWLASLQFRDLDEDPEAEAQLEPPVPPGLAKLSGPLKELASFLWLDDELIEAAASGSVGEPPAAPSLDVMRGWVKQLPVADKDAYLLRFLTEEGDLILRAELARRFRDATRPTGTPPAADAERRTVRQLLAARDELVEANRLNAAEKATRERARKEREQAEARTKHLDDLAGRESAAWREVDERIAAGQAKEYDQAVTLLADLRELAARTGRTAEVDAKIQALRQLHRKKPSLIKRFDTHKLGT</sequence>
<proteinExistence type="predicted"/>
<evidence type="ECO:0000313" key="2">
    <source>
        <dbReference type="EMBL" id="XBH02533.1"/>
    </source>
</evidence>
<gene>
    <name evidence="2" type="ORF">V5E97_30010</name>
</gene>
<evidence type="ECO:0000256" key="1">
    <source>
        <dbReference type="SAM" id="Coils"/>
    </source>
</evidence>
<dbReference type="RefSeq" id="WP_406695274.1">
    <property type="nucleotide sequence ID" value="NZ_CP155447.1"/>
</dbReference>
<keyword evidence="1" id="KW-0175">Coiled coil</keyword>
<feature type="coiled-coil region" evidence="1">
    <location>
        <begin position="282"/>
        <end position="316"/>
    </location>
</feature>
<organism evidence="2">
    <name type="scientific">Singulisphaera sp. Ch08</name>
    <dbReference type="NCBI Taxonomy" id="3120278"/>
    <lineage>
        <taxon>Bacteria</taxon>
        <taxon>Pseudomonadati</taxon>
        <taxon>Planctomycetota</taxon>
        <taxon>Planctomycetia</taxon>
        <taxon>Isosphaerales</taxon>
        <taxon>Isosphaeraceae</taxon>
        <taxon>Singulisphaera</taxon>
    </lineage>
</organism>
<name>A0AAU7CBQ5_9BACT</name>